<evidence type="ECO:0000313" key="2">
    <source>
        <dbReference type="EMBL" id="KAG5976432.1"/>
    </source>
</evidence>
<protein>
    <submittedName>
        <fullName evidence="2">Uncharacterized protein</fullName>
    </submittedName>
</protein>
<evidence type="ECO:0000313" key="3">
    <source>
        <dbReference type="Proteomes" id="UP000784919"/>
    </source>
</evidence>
<reference evidence="2" key="1">
    <citation type="journal article" date="2020" name="bioRxiv">
        <title>Whole genome comparisons of ergot fungi reveals the divergence and evolution of species within the genus Claviceps are the result of varying mechanisms driving genome evolution and host range expansion.</title>
        <authorList>
            <person name="Wyka S.A."/>
            <person name="Mondo S.J."/>
            <person name="Liu M."/>
            <person name="Dettman J."/>
            <person name="Nalam V."/>
            <person name="Broders K.D."/>
        </authorList>
    </citation>
    <scope>NUCLEOTIDE SEQUENCE</scope>
    <source>
        <strain evidence="2">CCC 1102</strain>
    </source>
</reference>
<name>A0A9P7SUA5_9HYPO</name>
<evidence type="ECO:0000256" key="1">
    <source>
        <dbReference type="SAM" id="MobiDB-lite"/>
    </source>
</evidence>
<feature type="region of interest" description="Disordered" evidence="1">
    <location>
        <begin position="18"/>
        <end position="42"/>
    </location>
</feature>
<dbReference type="AlphaFoldDB" id="A0A9P7SUA5"/>
<proteinExistence type="predicted"/>
<dbReference type="Proteomes" id="UP000784919">
    <property type="component" value="Unassembled WGS sequence"/>
</dbReference>
<comment type="caution">
    <text evidence="2">The sequence shown here is derived from an EMBL/GenBank/DDBJ whole genome shotgun (WGS) entry which is preliminary data.</text>
</comment>
<dbReference type="EMBL" id="SRPS01000016">
    <property type="protein sequence ID" value="KAG5976432.1"/>
    <property type="molecule type" value="Genomic_DNA"/>
</dbReference>
<sequence length="146" mass="15503">MSDFVVCESDADWRGVGVRPQQRALSRRETAEASQGRPQKPWTVHSLPASCCPVPLGGLSTALQGLDGLDGFHGSHGSRLAGLDDDGEMGDGEMEMGMEMGIRTGKGDGMRDGCVIADFLRVPHGPGLVPGGGRGWRPGLDWTDWT</sequence>
<organism evidence="2 3">
    <name type="scientific">Claviceps arundinis</name>
    <dbReference type="NCBI Taxonomy" id="1623583"/>
    <lineage>
        <taxon>Eukaryota</taxon>
        <taxon>Fungi</taxon>
        <taxon>Dikarya</taxon>
        <taxon>Ascomycota</taxon>
        <taxon>Pezizomycotina</taxon>
        <taxon>Sordariomycetes</taxon>
        <taxon>Hypocreomycetidae</taxon>
        <taxon>Hypocreales</taxon>
        <taxon>Clavicipitaceae</taxon>
        <taxon>Claviceps</taxon>
    </lineage>
</organism>
<gene>
    <name evidence="2" type="ORF">E4U56_001954</name>
</gene>
<accession>A0A9P7SUA5</accession>